<feature type="non-terminal residue" evidence="2">
    <location>
        <position position="1"/>
    </location>
</feature>
<sequence length="358" mass="40183">CRLSYQNGGTWCRFKARDYVVLVAYWTRNHVYPEAYPNHEIGAILSSEPQTSCASWRQDFSCYVSTGIHDMPVICGCFFSTTIAPWKQKDVWLFIPLHSGRKISRSIHCSGSNDQLPKQIQLGYDPSEELLGLPDPKSRLYPNFHGGLAVCSEFRRLKLCNGIMTCGRCSGDRVIWEESIDEQPWEKARSSSAFKVKEDDEVDNLEIKLETKKKSKRVYQSPSPEVGLKISRSLKSLNAKTGLFSNRMKIIHSDPKLSAERAASIKKAKGTAAARKRTSESLKAFFSDPENRQKRSISMQGLMVEDSVMKKGFVVATSETRSRTYICSSCKSKGHNVRTCPNRSTEPTVSDLQANGGS</sequence>
<proteinExistence type="predicted"/>
<protein>
    <submittedName>
        <fullName evidence="2">Uncharacterized protein</fullName>
    </submittedName>
</protein>
<organism evidence="2 3">
    <name type="scientific">Linum tenue</name>
    <dbReference type="NCBI Taxonomy" id="586396"/>
    <lineage>
        <taxon>Eukaryota</taxon>
        <taxon>Viridiplantae</taxon>
        <taxon>Streptophyta</taxon>
        <taxon>Embryophyta</taxon>
        <taxon>Tracheophyta</taxon>
        <taxon>Spermatophyta</taxon>
        <taxon>Magnoliopsida</taxon>
        <taxon>eudicotyledons</taxon>
        <taxon>Gunneridae</taxon>
        <taxon>Pentapetalae</taxon>
        <taxon>rosids</taxon>
        <taxon>fabids</taxon>
        <taxon>Malpighiales</taxon>
        <taxon>Linaceae</taxon>
        <taxon>Linum</taxon>
    </lineage>
</organism>
<dbReference type="PANTHER" id="PTHR23002">
    <property type="entry name" value="ZINC FINGER CCHC DOMAIN CONTAINING PROTEIN"/>
    <property type="match status" value="1"/>
</dbReference>
<gene>
    <name evidence="2" type="ORF">LITE_LOCUS5204</name>
</gene>
<evidence type="ECO:0000256" key="1">
    <source>
        <dbReference type="SAM" id="MobiDB-lite"/>
    </source>
</evidence>
<reference evidence="2" key="1">
    <citation type="submission" date="2022-08" db="EMBL/GenBank/DDBJ databases">
        <authorList>
            <person name="Gutierrez-Valencia J."/>
        </authorList>
    </citation>
    <scope>NUCLEOTIDE SEQUENCE</scope>
</reference>
<dbReference type="EMBL" id="CAMGYJ010000002">
    <property type="protein sequence ID" value="CAI0386719.1"/>
    <property type="molecule type" value="Genomic_DNA"/>
</dbReference>
<keyword evidence="3" id="KW-1185">Reference proteome</keyword>
<dbReference type="InterPro" id="IPR051714">
    <property type="entry name" value="Znf_CCHC_NABP"/>
</dbReference>
<dbReference type="AlphaFoldDB" id="A0AAV0HP73"/>
<feature type="region of interest" description="Disordered" evidence="1">
    <location>
        <begin position="332"/>
        <end position="358"/>
    </location>
</feature>
<dbReference type="Proteomes" id="UP001154282">
    <property type="component" value="Unassembled WGS sequence"/>
</dbReference>
<feature type="compositionally biased region" description="Polar residues" evidence="1">
    <location>
        <begin position="339"/>
        <end position="358"/>
    </location>
</feature>
<evidence type="ECO:0000313" key="2">
    <source>
        <dbReference type="EMBL" id="CAI0386719.1"/>
    </source>
</evidence>
<comment type="caution">
    <text evidence="2">The sequence shown here is derived from an EMBL/GenBank/DDBJ whole genome shotgun (WGS) entry which is preliminary data.</text>
</comment>
<name>A0AAV0HP73_9ROSI</name>
<evidence type="ECO:0000313" key="3">
    <source>
        <dbReference type="Proteomes" id="UP001154282"/>
    </source>
</evidence>
<accession>A0AAV0HP73</accession>